<evidence type="ECO:0000259" key="1">
    <source>
        <dbReference type="PROSITE" id="PS50181"/>
    </source>
</evidence>
<dbReference type="Pfam" id="PF00646">
    <property type="entry name" value="F-box"/>
    <property type="match status" value="1"/>
</dbReference>
<proteinExistence type="predicted"/>
<feature type="domain" description="F-box" evidence="1">
    <location>
        <begin position="21"/>
        <end position="70"/>
    </location>
</feature>
<reference evidence="2" key="1">
    <citation type="submission" date="2021-06" db="EMBL/GenBank/DDBJ databases">
        <authorList>
            <person name="Kallberg Y."/>
            <person name="Tangrot J."/>
            <person name="Rosling A."/>
        </authorList>
    </citation>
    <scope>NUCLEOTIDE SEQUENCE</scope>
    <source>
        <strain evidence="2">AZ414A</strain>
    </source>
</reference>
<accession>A0A9N9AXF3</accession>
<evidence type="ECO:0000313" key="3">
    <source>
        <dbReference type="Proteomes" id="UP000789706"/>
    </source>
</evidence>
<name>A0A9N9AXF3_9GLOM</name>
<keyword evidence="3" id="KW-1185">Reference proteome</keyword>
<dbReference type="OrthoDB" id="2399195at2759"/>
<dbReference type="SUPFAM" id="SSF81383">
    <property type="entry name" value="F-box domain"/>
    <property type="match status" value="1"/>
</dbReference>
<dbReference type="AlphaFoldDB" id="A0A9N9AXF3"/>
<dbReference type="PROSITE" id="PS50181">
    <property type="entry name" value="FBOX"/>
    <property type="match status" value="1"/>
</dbReference>
<comment type="caution">
    <text evidence="2">The sequence shown here is derived from an EMBL/GenBank/DDBJ whole genome shotgun (WGS) entry which is preliminary data.</text>
</comment>
<dbReference type="Proteomes" id="UP000789706">
    <property type="component" value="Unassembled WGS sequence"/>
</dbReference>
<dbReference type="EMBL" id="CAJVPK010000729">
    <property type="protein sequence ID" value="CAG8543654.1"/>
    <property type="molecule type" value="Genomic_DNA"/>
</dbReference>
<dbReference type="CDD" id="cd09917">
    <property type="entry name" value="F-box_SF"/>
    <property type="match status" value="1"/>
</dbReference>
<dbReference type="InterPro" id="IPR036047">
    <property type="entry name" value="F-box-like_dom_sf"/>
</dbReference>
<protein>
    <submittedName>
        <fullName evidence="2">3915_t:CDS:1</fullName>
    </submittedName>
</protein>
<dbReference type="InterPro" id="IPR001810">
    <property type="entry name" value="F-box_dom"/>
</dbReference>
<organism evidence="2 3">
    <name type="scientific">Diversispora eburnea</name>
    <dbReference type="NCBI Taxonomy" id="1213867"/>
    <lineage>
        <taxon>Eukaryota</taxon>
        <taxon>Fungi</taxon>
        <taxon>Fungi incertae sedis</taxon>
        <taxon>Mucoromycota</taxon>
        <taxon>Glomeromycotina</taxon>
        <taxon>Glomeromycetes</taxon>
        <taxon>Diversisporales</taxon>
        <taxon>Diversisporaceae</taxon>
        <taxon>Diversispora</taxon>
    </lineage>
</organism>
<evidence type="ECO:0000313" key="2">
    <source>
        <dbReference type="EMBL" id="CAG8543654.1"/>
    </source>
</evidence>
<gene>
    <name evidence="2" type="ORF">DEBURN_LOCUS6743</name>
</gene>
<sequence length="300" mass="35652">MPFKKNKQSFRQKFGGTYPSFSSLLRFPNEILSIIFEEIDDIPTLINLSSLCKRFKLIANNCLKKLFRNKNVRLQFYFEQEHKLNFDMDFFFEQMDEKTGNFIFQPKQMKQLKFYSDQFIRNPTLWQMIFNISDNEDDENNNKFPKLNNPNYPFNYNLLQKSCKLSIKTPNSTCRKIKEVYRVGDGTTHLKVPYKFSYLTENPPASSSPEKIRERWIVPLSFECPTSFFYPNSTKLHRIVNSIMTNTKNRSPIKRQKTIIEEHNITSPLNVEMGAPIIIQRPEIKEKKSFKFKWSRGVRS</sequence>